<comment type="caution">
    <text evidence="3">The sequence shown here is derived from an EMBL/GenBank/DDBJ whole genome shotgun (WGS) entry which is preliminary data.</text>
</comment>
<keyword evidence="3" id="KW-0808">Transferase</keyword>
<organism evidence="3 4">
    <name type="scientific">Dethiosulfatarculus sandiegensis</name>
    <dbReference type="NCBI Taxonomy" id="1429043"/>
    <lineage>
        <taxon>Bacteria</taxon>
        <taxon>Pseudomonadati</taxon>
        <taxon>Thermodesulfobacteriota</taxon>
        <taxon>Desulfarculia</taxon>
        <taxon>Desulfarculales</taxon>
        <taxon>Desulfarculaceae</taxon>
        <taxon>Dethiosulfatarculus</taxon>
    </lineage>
</organism>
<dbReference type="RefSeq" id="WP_044352720.1">
    <property type="nucleotide sequence ID" value="NZ_AZAC01000078.1"/>
</dbReference>
<dbReference type="Gene3D" id="3.90.550.10">
    <property type="entry name" value="Spore Coat Polysaccharide Biosynthesis Protein SpsA, Chain A"/>
    <property type="match status" value="1"/>
</dbReference>
<keyword evidence="4" id="KW-1185">Reference proteome</keyword>
<feature type="domain" description="Glycosyltransferase 2-like" evidence="2">
    <location>
        <begin position="125"/>
        <end position="284"/>
    </location>
</feature>
<protein>
    <submittedName>
        <fullName evidence="3">Glycosyl transferase</fullName>
    </submittedName>
</protein>
<dbReference type="Pfam" id="PF00535">
    <property type="entry name" value="Glycos_transf_2"/>
    <property type="match status" value="1"/>
</dbReference>
<sequence length="347" mass="38396">MTSLQLIGLTVGILSFGSLLYMNYRGHTRGADIFFGMLGSLGLIAISLEPGLAGILRDILALEKDQFSRLIALAIFSNILLWAFLFHSRNRWTRQADDFESLVCTLALTGFEIKNPEVKSFAPVTVIIPSYNESKNIGSVLEQMPKEVCGLAVTTLVVDDGSSDNTTELVKEAGYPFIKLPINRGGGAALRVGFEAAKRYQAKIVVTMDADGQHLPSEIQGLVEPIVKDQADFVIGSRLLGQYQKDSRVRLLGIHIFNWLIRLLTPVKLTDCSNGMRAIGVESLALLKLRQNQYHTPEVIIQSVRHGLRIKEAPVTVKVRASGKSKKGKTLHYGLGFARSIFKTWWR</sequence>
<dbReference type="GO" id="GO:0016740">
    <property type="term" value="F:transferase activity"/>
    <property type="evidence" value="ECO:0007669"/>
    <property type="project" value="UniProtKB-KW"/>
</dbReference>
<dbReference type="InterPro" id="IPR050256">
    <property type="entry name" value="Glycosyltransferase_2"/>
</dbReference>
<dbReference type="EMBL" id="AZAC01000078">
    <property type="protein sequence ID" value="KIX10901.1"/>
    <property type="molecule type" value="Genomic_DNA"/>
</dbReference>
<reference evidence="3 4" key="1">
    <citation type="submission" date="2013-11" db="EMBL/GenBank/DDBJ databases">
        <title>Metagenomic analysis of a methanogenic consortium involved in long chain n-alkane degradation.</title>
        <authorList>
            <person name="Davidova I.A."/>
            <person name="Callaghan A.V."/>
            <person name="Wawrik B."/>
            <person name="Pruitt S."/>
            <person name="Marks C."/>
            <person name="Duncan K.E."/>
            <person name="Suflita J.M."/>
        </authorList>
    </citation>
    <scope>NUCLEOTIDE SEQUENCE [LARGE SCALE GENOMIC DNA]</scope>
    <source>
        <strain evidence="3 4">SPR</strain>
    </source>
</reference>
<dbReference type="InParanoid" id="A0A0D2J5C3"/>
<feature type="transmembrane region" description="Helical" evidence="1">
    <location>
        <begin position="6"/>
        <end position="24"/>
    </location>
</feature>
<evidence type="ECO:0000313" key="3">
    <source>
        <dbReference type="EMBL" id="KIX10901.1"/>
    </source>
</evidence>
<evidence type="ECO:0000313" key="4">
    <source>
        <dbReference type="Proteomes" id="UP000032233"/>
    </source>
</evidence>
<feature type="transmembrane region" description="Helical" evidence="1">
    <location>
        <begin position="33"/>
        <end position="55"/>
    </location>
</feature>
<dbReference type="SUPFAM" id="SSF53448">
    <property type="entry name" value="Nucleotide-diphospho-sugar transferases"/>
    <property type="match status" value="1"/>
</dbReference>
<evidence type="ECO:0000256" key="1">
    <source>
        <dbReference type="SAM" id="Phobius"/>
    </source>
</evidence>
<dbReference type="AlphaFoldDB" id="A0A0D2J5C3"/>
<dbReference type="Proteomes" id="UP000032233">
    <property type="component" value="Unassembled WGS sequence"/>
</dbReference>
<name>A0A0D2J5C3_9BACT</name>
<keyword evidence="1" id="KW-0472">Membrane</keyword>
<dbReference type="STRING" id="1429043.X474_27170"/>
<gene>
    <name evidence="3" type="ORF">X474_27170</name>
</gene>
<dbReference type="PANTHER" id="PTHR48090">
    <property type="entry name" value="UNDECAPRENYL-PHOSPHATE 4-DEOXY-4-FORMAMIDO-L-ARABINOSE TRANSFERASE-RELATED"/>
    <property type="match status" value="1"/>
</dbReference>
<keyword evidence="1" id="KW-0812">Transmembrane</keyword>
<evidence type="ECO:0000259" key="2">
    <source>
        <dbReference type="Pfam" id="PF00535"/>
    </source>
</evidence>
<proteinExistence type="predicted"/>
<accession>A0A0D2J5C3</accession>
<keyword evidence="1" id="KW-1133">Transmembrane helix</keyword>
<dbReference type="InterPro" id="IPR029044">
    <property type="entry name" value="Nucleotide-diphossugar_trans"/>
</dbReference>
<dbReference type="CDD" id="cd04179">
    <property type="entry name" value="DPM_DPG-synthase_like"/>
    <property type="match status" value="1"/>
</dbReference>
<feature type="transmembrane region" description="Helical" evidence="1">
    <location>
        <begin position="67"/>
        <end position="86"/>
    </location>
</feature>
<dbReference type="PANTHER" id="PTHR48090:SF7">
    <property type="entry name" value="RFBJ PROTEIN"/>
    <property type="match status" value="1"/>
</dbReference>
<dbReference type="InterPro" id="IPR001173">
    <property type="entry name" value="Glyco_trans_2-like"/>
</dbReference>